<dbReference type="Pfam" id="PF11258">
    <property type="entry name" value="DUF3048"/>
    <property type="match status" value="1"/>
</dbReference>
<protein>
    <recommendedName>
        <fullName evidence="7">DUF3048 domain-containing protein</fullName>
    </recommendedName>
</protein>
<comment type="caution">
    <text evidence="5">The sequence shown here is derived from an EMBL/GenBank/DDBJ whole genome shotgun (WGS) entry which is preliminary data.</text>
</comment>
<evidence type="ECO:0000313" key="6">
    <source>
        <dbReference type="Proteomes" id="UP000541969"/>
    </source>
</evidence>
<dbReference type="SUPFAM" id="SSF159774">
    <property type="entry name" value="YerB-like"/>
    <property type="match status" value="1"/>
</dbReference>
<dbReference type="EMBL" id="JACBZT010000001">
    <property type="protein sequence ID" value="NYJ07077.1"/>
    <property type="molecule type" value="Genomic_DNA"/>
</dbReference>
<keyword evidence="2" id="KW-0732">Signal</keyword>
<sequence length="356" mass="36259">MVASGRRSRRPWLVAAGVVLVAVLPACGPDEQPRATGTSSSSTTAAPTTTTPPPPPPPPPVYPLTGVQAPGVVNRPALAVKIENSIDARPQTGLNMADMVWEEVVEGGITRYVAVYQSAVPAEIGPVRSVRPMDPAIAAPLHGLLAFSGGQQQYVDAVGAAGLQVLSMDAGSGGFYRVHSRRAPHNVYATPQTLLDQADGAHVASPPPQFTFAGPGQPPSAGAPAGVVRLTMSGVSHPSWTWSPPDGAWLRSEGPSPAVEADGARLRATNVVVLSVNVVNTSARDPAGNPVPETQLLGSGSALVAIGGTVVTATWSKASLGDPVVLTGPDGAVVRLAPGTTWVELVPLRTGSVTTG</sequence>
<reference evidence="5 6" key="1">
    <citation type="submission" date="2020-07" db="EMBL/GenBank/DDBJ databases">
        <title>Sequencing the genomes of 1000 actinobacteria strains.</title>
        <authorList>
            <person name="Klenk H.-P."/>
        </authorList>
    </citation>
    <scope>NUCLEOTIDE SEQUENCE [LARGE SCALE GENOMIC DNA]</scope>
    <source>
        <strain evidence="5 6">DSM 104001</strain>
    </source>
</reference>
<evidence type="ECO:0000256" key="2">
    <source>
        <dbReference type="SAM" id="SignalP"/>
    </source>
</evidence>
<dbReference type="InterPro" id="IPR023158">
    <property type="entry name" value="YerB-like_sf"/>
</dbReference>
<accession>A0A853CHV8</accession>
<evidence type="ECO:0000259" key="4">
    <source>
        <dbReference type="Pfam" id="PF17479"/>
    </source>
</evidence>
<gene>
    <name evidence="5" type="ORF">GGQ55_003355</name>
</gene>
<name>A0A853CHV8_9ACTN</name>
<dbReference type="AlphaFoldDB" id="A0A853CHV8"/>
<feature type="compositionally biased region" description="Pro residues" evidence="1">
    <location>
        <begin position="50"/>
        <end position="62"/>
    </location>
</feature>
<dbReference type="Pfam" id="PF17479">
    <property type="entry name" value="DUF3048_C"/>
    <property type="match status" value="1"/>
</dbReference>
<dbReference type="Proteomes" id="UP000541969">
    <property type="component" value="Unassembled WGS sequence"/>
</dbReference>
<dbReference type="InterPro" id="IPR035328">
    <property type="entry name" value="DUF3048_C"/>
</dbReference>
<feature type="chain" id="PRO_5032697504" description="DUF3048 domain-containing protein" evidence="2">
    <location>
        <begin position="29"/>
        <end position="356"/>
    </location>
</feature>
<feature type="domain" description="DUF3048" evidence="4">
    <location>
        <begin position="229"/>
        <end position="343"/>
    </location>
</feature>
<proteinExistence type="predicted"/>
<evidence type="ECO:0008006" key="7">
    <source>
        <dbReference type="Google" id="ProtNLM"/>
    </source>
</evidence>
<keyword evidence="6" id="KW-1185">Reference proteome</keyword>
<organism evidence="5 6">
    <name type="scientific">Petropleomorpha daqingensis</name>
    <dbReference type="NCBI Taxonomy" id="2026353"/>
    <lineage>
        <taxon>Bacteria</taxon>
        <taxon>Bacillati</taxon>
        <taxon>Actinomycetota</taxon>
        <taxon>Actinomycetes</taxon>
        <taxon>Geodermatophilales</taxon>
        <taxon>Geodermatophilaceae</taxon>
        <taxon>Petropleomorpha</taxon>
    </lineage>
</organism>
<feature type="signal peptide" evidence="2">
    <location>
        <begin position="1"/>
        <end position="28"/>
    </location>
</feature>
<evidence type="ECO:0000256" key="1">
    <source>
        <dbReference type="SAM" id="MobiDB-lite"/>
    </source>
</evidence>
<dbReference type="RefSeq" id="WP_179718660.1">
    <property type="nucleotide sequence ID" value="NZ_JACBZT010000001.1"/>
</dbReference>
<evidence type="ECO:0000313" key="5">
    <source>
        <dbReference type="EMBL" id="NYJ07077.1"/>
    </source>
</evidence>
<dbReference type="InterPro" id="IPR021416">
    <property type="entry name" value="DUF3048_N"/>
</dbReference>
<dbReference type="Gene3D" id="3.50.90.10">
    <property type="entry name" value="YerB-like"/>
    <property type="match status" value="1"/>
</dbReference>
<evidence type="ECO:0000259" key="3">
    <source>
        <dbReference type="Pfam" id="PF11258"/>
    </source>
</evidence>
<feature type="compositionally biased region" description="Low complexity" evidence="1">
    <location>
        <begin position="38"/>
        <end position="49"/>
    </location>
</feature>
<feature type="region of interest" description="Disordered" evidence="1">
    <location>
        <begin position="28"/>
        <end position="67"/>
    </location>
</feature>
<feature type="domain" description="DUF3048" evidence="3">
    <location>
        <begin position="64"/>
        <end position="202"/>
    </location>
</feature>